<protein>
    <recommendedName>
        <fullName evidence="6">AtC3H23-like CCCH zinc finger domain-containing protein</fullName>
    </recommendedName>
</protein>
<dbReference type="EMBL" id="BQKI01000088">
    <property type="protein sequence ID" value="GJN36011.1"/>
    <property type="molecule type" value="Genomic_DNA"/>
</dbReference>
<evidence type="ECO:0000256" key="1">
    <source>
        <dbReference type="ARBA" id="ARBA00022723"/>
    </source>
</evidence>
<evidence type="ECO:0000259" key="6">
    <source>
        <dbReference type="Pfam" id="PF25512"/>
    </source>
</evidence>
<dbReference type="Proteomes" id="UP001054889">
    <property type="component" value="Unassembled WGS sequence"/>
</dbReference>
<dbReference type="InterPro" id="IPR057444">
    <property type="entry name" value="Znf-CCCH_AtC3H23-like"/>
</dbReference>
<reference evidence="7" key="2">
    <citation type="submission" date="2021-12" db="EMBL/GenBank/DDBJ databases">
        <title>Resequencing data analysis of finger millet.</title>
        <authorList>
            <person name="Hatakeyama M."/>
            <person name="Aluri S."/>
            <person name="Balachadran M.T."/>
            <person name="Sivarajan S.R."/>
            <person name="Poveda L."/>
            <person name="Shimizu-Inatsugi R."/>
            <person name="Schlapbach R."/>
            <person name="Sreeman S.M."/>
            <person name="Shimizu K.K."/>
        </authorList>
    </citation>
    <scope>NUCLEOTIDE SEQUENCE</scope>
</reference>
<keyword evidence="2" id="KW-0863">Zinc-finger</keyword>
<name>A0AAV5FM12_ELECO</name>
<dbReference type="InterPro" id="IPR045234">
    <property type="entry name" value="Unkempt-like"/>
</dbReference>
<evidence type="ECO:0000256" key="3">
    <source>
        <dbReference type="ARBA" id="ARBA00022833"/>
    </source>
</evidence>
<accession>A0AAV5FM12</accession>
<dbReference type="Pfam" id="PF25512">
    <property type="entry name" value="zf-CCCH_AtC3H23"/>
    <property type="match status" value="1"/>
</dbReference>
<evidence type="ECO:0000256" key="4">
    <source>
        <dbReference type="ARBA" id="ARBA00023125"/>
    </source>
</evidence>
<keyword evidence="1" id="KW-0479">Metal-binding</keyword>
<evidence type="ECO:0000313" key="7">
    <source>
        <dbReference type="EMBL" id="GJN36011.1"/>
    </source>
</evidence>
<dbReference type="PANTHER" id="PTHR14493">
    <property type="entry name" value="UNKEMPT FAMILY MEMBER"/>
    <property type="match status" value="1"/>
</dbReference>
<keyword evidence="8" id="KW-1185">Reference proteome</keyword>
<dbReference type="AlphaFoldDB" id="A0AAV5FM12"/>
<feature type="compositionally biased region" description="Pro residues" evidence="5">
    <location>
        <begin position="156"/>
        <end position="169"/>
    </location>
</feature>
<gene>
    <name evidence="7" type="primary">gb24834</name>
    <name evidence="7" type="ORF">PR202_gb24834</name>
</gene>
<sequence length="222" mass="25598">MKRDVTRCQHENHRLWASMPDGFWVYVYKVQRCTNMRCHDWNLCPYAHLGERARRRDPRRFHYMPVACPDYPLVRGMGVAPACVRGLSCGYAHGVFEMWLHPQRFRTRMCGAGRRCPRKICFFAHGPKQRRREDDVVVPFVGEVPLLQPYMEKAPVPRPVPAPPLPLPRPLLDRDDDAASSLSSSAAAVAMPGSETRSGFDYRSAGYDFYMVDMVNQLVDYY</sequence>
<evidence type="ECO:0000256" key="2">
    <source>
        <dbReference type="ARBA" id="ARBA00022771"/>
    </source>
</evidence>
<reference evidence="7" key="1">
    <citation type="journal article" date="2018" name="DNA Res.">
        <title>Multiple hybrid de novo genome assembly of finger millet, an orphan allotetraploid crop.</title>
        <authorList>
            <person name="Hatakeyama M."/>
            <person name="Aluri S."/>
            <person name="Balachadran M.T."/>
            <person name="Sivarajan S.R."/>
            <person name="Patrignani A."/>
            <person name="Gruter S."/>
            <person name="Poveda L."/>
            <person name="Shimizu-Inatsugi R."/>
            <person name="Baeten J."/>
            <person name="Francoijs K.J."/>
            <person name="Nataraja K.N."/>
            <person name="Reddy Y.A.N."/>
            <person name="Phadnis S."/>
            <person name="Ravikumar R.L."/>
            <person name="Schlapbach R."/>
            <person name="Sreeman S.M."/>
            <person name="Shimizu K.K."/>
        </authorList>
    </citation>
    <scope>NUCLEOTIDE SEQUENCE</scope>
</reference>
<dbReference type="PANTHER" id="PTHR14493:SF146">
    <property type="entry name" value="OS07G0668600 PROTEIN"/>
    <property type="match status" value="1"/>
</dbReference>
<evidence type="ECO:0000256" key="5">
    <source>
        <dbReference type="SAM" id="MobiDB-lite"/>
    </source>
</evidence>
<keyword evidence="3" id="KW-0862">Zinc</keyword>
<dbReference type="GO" id="GO:0008270">
    <property type="term" value="F:zinc ion binding"/>
    <property type="evidence" value="ECO:0007669"/>
    <property type="project" value="UniProtKB-KW"/>
</dbReference>
<dbReference type="GO" id="GO:0003677">
    <property type="term" value="F:DNA binding"/>
    <property type="evidence" value="ECO:0007669"/>
    <property type="project" value="UniProtKB-KW"/>
</dbReference>
<evidence type="ECO:0000313" key="8">
    <source>
        <dbReference type="Proteomes" id="UP001054889"/>
    </source>
</evidence>
<proteinExistence type="predicted"/>
<feature type="region of interest" description="Disordered" evidence="5">
    <location>
        <begin position="155"/>
        <end position="177"/>
    </location>
</feature>
<organism evidence="7 8">
    <name type="scientific">Eleusine coracana subsp. coracana</name>
    <dbReference type="NCBI Taxonomy" id="191504"/>
    <lineage>
        <taxon>Eukaryota</taxon>
        <taxon>Viridiplantae</taxon>
        <taxon>Streptophyta</taxon>
        <taxon>Embryophyta</taxon>
        <taxon>Tracheophyta</taxon>
        <taxon>Spermatophyta</taxon>
        <taxon>Magnoliopsida</taxon>
        <taxon>Liliopsida</taxon>
        <taxon>Poales</taxon>
        <taxon>Poaceae</taxon>
        <taxon>PACMAD clade</taxon>
        <taxon>Chloridoideae</taxon>
        <taxon>Cynodonteae</taxon>
        <taxon>Eleusininae</taxon>
        <taxon>Eleusine</taxon>
    </lineage>
</organism>
<feature type="domain" description="AtC3H23-like CCCH zinc finger" evidence="6">
    <location>
        <begin position="23"/>
        <end position="55"/>
    </location>
</feature>
<keyword evidence="4" id="KW-0238">DNA-binding</keyword>
<comment type="caution">
    <text evidence="7">The sequence shown here is derived from an EMBL/GenBank/DDBJ whole genome shotgun (WGS) entry which is preliminary data.</text>
</comment>